<reference evidence="2" key="1">
    <citation type="submission" date="2022-04" db="EMBL/GenBank/DDBJ databases">
        <title>Halobacillus sp. isolated from saltern.</title>
        <authorList>
            <person name="Won M."/>
            <person name="Lee C.-M."/>
            <person name="Woen H.-Y."/>
            <person name="Kwon S.-W."/>
        </authorList>
    </citation>
    <scope>NUCLEOTIDE SEQUENCE</scope>
    <source>
        <strain evidence="2">SSHM10-5</strain>
    </source>
</reference>
<keyword evidence="3" id="KW-1185">Reference proteome</keyword>
<proteinExistence type="predicted"/>
<evidence type="ECO:0000313" key="3">
    <source>
        <dbReference type="Proteomes" id="UP000830326"/>
    </source>
</evidence>
<feature type="coiled-coil region" evidence="1">
    <location>
        <begin position="119"/>
        <end position="153"/>
    </location>
</feature>
<evidence type="ECO:0000313" key="2">
    <source>
        <dbReference type="EMBL" id="UOR12410.1"/>
    </source>
</evidence>
<dbReference type="EMBL" id="CP095075">
    <property type="protein sequence ID" value="UOR12410.1"/>
    <property type="molecule type" value="Genomic_DNA"/>
</dbReference>
<gene>
    <name evidence="2" type="ORF">MUO15_02495</name>
</gene>
<sequence length="253" mass="29193">MTVRAWNLYRVSTDWQGGEGARNGTVSHSQQQQYGPVGIDKAVEEEVIEAVKSIKLDAFNLEKGAFDFDELDSRKVQLTEYEKQYNEASIKALSNTKKLFDDIMSGKSDMSMEFVSKKLEEYGKRKRDLLTKIENLKKEIEEAEVTSKDLDKLKYQLENWVETYSNSTDIDEKRMMLSKVLNEVVVVINKEANRIRSNVTVEKALDGRHTVFGKVIDAVEIIDRVRPGDVMHSVRVKMSKLHVYERQRTCLNF</sequence>
<organism evidence="2 3">
    <name type="scientific">Halobacillus amylolyticus</name>
    <dbReference type="NCBI Taxonomy" id="2932259"/>
    <lineage>
        <taxon>Bacteria</taxon>
        <taxon>Bacillati</taxon>
        <taxon>Bacillota</taxon>
        <taxon>Bacilli</taxon>
        <taxon>Bacillales</taxon>
        <taxon>Bacillaceae</taxon>
        <taxon>Halobacillus</taxon>
    </lineage>
</organism>
<dbReference type="Proteomes" id="UP000830326">
    <property type="component" value="Chromosome"/>
</dbReference>
<accession>A0ABY4HG49</accession>
<evidence type="ECO:0000256" key="1">
    <source>
        <dbReference type="SAM" id="Coils"/>
    </source>
</evidence>
<keyword evidence="1" id="KW-0175">Coiled coil</keyword>
<name>A0ABY4HG49_9BACI</name>
<protein>
    <submittedName>
        <fullName evidence="2">Uncharacterized protein</fullName>
    </submittedName>
</protein>
<dbReference type="RefSeq" id="WP_245033211.1">
    <property type="nucleotide sequence ID" value="NZ_CP095075.1"/>
</dbReference>